<dbReference type="Gene3D" id="2.70.70.10">
    <property type="entry name" value="Glucose Permease (Domain IIA)"/>
    <property type="match status" value="1"/>
</dbReference>
<feature type="domain" description="M23ase beta-sheet core" evidence="2">
    <location>
        <begin position="89"/>
        <end position="184"/>
    </location>
</feature>
<dbReference type="InterPro" id="IPR016047">
    <property type="entry name" value="M23ase_b-sheet_dom"/>
</dbReference>
<keyword evidence="4" id="KW-1185">Reference proteome</keyword>
<evidence type="ECO:0000313" key="3">
    <source>
        <dbReference type="EMBL" id="NVZ10530.1"/>
    </source>
</evidence>
<evidence type="ECO:0000259" key="2">
    <source>
        <dbReference type="Pfam" id="PF01551"/>
    </source>
</evidence>
<dbReference type="SUPFAM" id="SSF51261">
    <property type="entry name" value="Duplicated hybrid motif"/>
    <property type="match status" value="1"/>
</dbReference>
<dbReference type="AlphaFoldDB" id="A0A850RHW9"/>
<accession>A0A850RHW9</accession>
<keyword evidence="1" id="KW-0732">Signal</keyword>
<protein>
    <submittedName>
        <fullName evidence="3">M23 family metallopeptidase</fullName>
    </submittedName>
</protein>
<sequence length="204" mass="21736">MPTESRYRAVTELPGLILVSALTTWAGAAEAGPPTIRLITAPPARAATVRLPPPNATPRGCHTVWHWPLRGPVTSGYGPRHHPILQRPRFHAGLDLAAATGTGVRAGAAGRVRRAGWAGGYGRLIELDHGAGWTSRYAHLHTSLVRVGQWVDAGEVIATVGATGLATGPHLHFEIRRQDRALDPRTCLAAPPTQRPAAWVEGAR</sequence>
<name>A0A850RHW9_9GAMM</name>
<dbReference type="Pfam" id="PF01551">
    <property type="entry name" value="Peptidase_M23"/>
    <property type="match status" value="1"/>
</dbReference>
<dbReference type="PANTHER" id="PTHR21666:SF289">
    <property type="entry name" value="L-ALA--D-GLU ENDOPEPTIDASE"/>
    <property type="match status" value="1"/>
</dbReference>
<dbReference type="GO" id="GO:0004222">
    <property type="term" value="F:metalloendopeptidase activity"/>
    <property type="evidence" value="ECO:0007669"/>
    <property type="project" value="TreeGrafter"/>
</dbReference>
<evidence type="ECO:0000313" key="4">
    <source>
        <dbReference type="Proteomes" id="UP000592294"/>
    </source>
</evidence>
<evidence type="ECO:0000256" key="1">
    <source>
        <dbReference type="ARBA" id="ARBA00022729"/>
    </source>
</evidence>
<dbReference type="Proteomes" id="UP000592294">
    <property type="component" value="Unassembled WGS sequence"/>
</dbReference>
<comment type="caution">
    <text evidence="3">The sequence shown here is derived from an EMBL/GenBank/DDBJ whole genome shotgun (WGS) entry which is preliminary data.</text>
</comment>
<proteinExistence type="predicted"/>
<organism evidence="3 4">
    <name type="scientific">Allochromatium humboldtianum</name>
    <dbReference type="NCBI Taxonomy" id="504901"/>
    <lineage>
        <taxon>Bacteria</taxon>
        <taxon>Pseudomonadati</taxon>
        <taxon>Pseudomonadota</taxon>
        <taxon>Gammaproteobacteria</taxon>
        <taxon>Chromatiales</taxon>
        <taxon>Chromatiaceae</taxon>
        <taxon>Allochromatium</taxon>
    </lineage>
</organism>
<reference evidence="3 4" key="1">
    <citation type="submission" date="2020-06" db="EMBL/GenBank/DDBJ databases">
        <title>Whole-genome sequence of Allochromatium humboldtianum DSM 21881, type strain.</title>
        <authorList>
            <person name="Kyndt J.A."/>
            <person name="Meyer T.E."/>
        </authorList>
    </citation>
    <scope>NUCLEOTIDE SEQUENCE [LARGE SCALE GENOMIC DNA]</scope>
    <source>
        <strain evidence="3 4">DSM 21881</strain>
    </source>
</reference>
<dbReference type="RefSeq" id="WP_176977267.1">
    <property type="nucleotide sequence ID" value="NZ_JABZEO010000010.1"/>
</dbReference>
<gene>
    <name evidence="3" type="ORF">HW932_14795</name>
</gene>
<dbReference type="PANTHER" id="PTHR21666">
    <property type="entry name" value="PEPTIDASE-RELATED"/>
    <property type="match status" value="1"/>
</dbReference>
<dbReference type="InterPro" id="IPR050570">
    <property type="entry name" value="Cell_wall_metabolism_enzyme"/>
</dbReference>
<dbReference type="EMBL" id="JABZEO010000010">
    <property type="protein sequence ID" value="NVZ10530.1"/>
    <property type="molecule type" value="Genomic_DNA"/>
</dbReference>
<dbReference type="InterPro" id="IPR011055">
    <property type="entry name" value="Dup_hybrid_motif"/>
</dbReference>
<dbReference type="CDD" id="cd12797">
    <property type="entry name" value="M23_peptidase"/>
    <property type="match status" value="1"/>
</dbReference>